<organism evidence="1 2">
    <name type="scientific">Pseudoalteromonas obscura</name>
    <dbReference type="NCBI Taxonomy" id="3048491"/>
    <lineage>
        <taxon>Bacteria</taxon>
        <taxon>Pseudomonadati</taxon>
        <taxon>Pseudomonadota</taxon>
        <taxon>Gammaproteobacteria</taxon>
        <taxon>Alteromonadales</taxon>
        <taxon>Pseudoalteromonadaceae</taxon>
        <taxon>Pseudoalteromonas</taxon>
    </lineage>
</organism>
<proteinExistence type="predicted"/>
<dbReference type="RefSeq" id="WP_211010053.1">
    <property type="nucleotide sequence ID" value="NZ_JASJUT010000003.1"/>
</dbReference>
<keyword evidence="2" id="KW-1185">Reference proteome</keyword>
<gene>
    <name evidence="1" type="ORF">QNM18_08220</name>
</gene>
<sequence length="54" mass="5923">MKLKLALNKKSMKQLNQKQLNQQVTDKVAGGTFISQVGWCGSGVIQCWTNGPCL</sequence>
<evidence type="ECO:0000313" key="1">
    <source>
        <dbReference type="EMBL" id="MDK2595025.1"/>
    </source>
</evidence>
<comment type="caution">
    <text evidence="1">The sequence shown here is derived from an EMBL/GenBank/DDBJ whole genome shotgun (WGS) entry which is preliminary data.</text>
</comment>
<protein>
    <submittedName>
        <fullName evidence="1">Uncharacterized protein</fullName>
    </submittedName>
</protein>
<dbReference type="EMBL" id="JASJUT010000003">
    <property type="protein sequence ID" value="MDK2595025.1"/>
    <property type="molecule type" value="Genomic_DNA"/>
</dbReference>
<evidence type="ECO:0000313" key="2">
    <source>
        <dbReference type="Proteomes" id="UP001231915"/>
    </source>
</evidence>
<dbReference type="Proteomes" id="UP001231915">
    <property type="component" value="Unassembled WGS sequence"/>
</dbReference>
<reference evidence="1 2" key="1">
    <citation type="submission" date="2023-05" db="EMBL/GenBank/DDBJ databases">
        <title>Pseudoalteromonas ardens sp. nov., Pseudoalteromonas obscura sp. nov., and Pseudoalteromonas umbrosa sp. nov., isolated from the coral Montipora capitata.</title>
        <authorList>
            <person name="Thomas E.M."/>
            <person name="Smith E.M."/>
            <person name="Papke E."/>
            <person name="Shlafstein M.D."/>
            <person name="Oline D.K."/>
            <person name="Videau P."/>
            <person name="Saw J.H."/>
            <person name="Strangman W.K."/>
            <person name="Ushijima B."/>
        </authorList>
    </citation>
    <scope>NUCLEOTIDE SEQUENCE [LARGE SCALE GENOMIC DNA]</scope>
    <source>
        <strain evidence="1 2">P94</strain>
    </source>
</reference>
<accession>A0ABT7EJ23</accession>
<name>A0ABT7EJ23_9GAMM</name>